<evidence type="ECO:0000313" key="4">
    <source>
        <dbReference type="EMBL" id="MDX3703907.1"/>
    </source>
</evidence>
<organism evidence="4 5">
    <name type="scientific">Streptomyces europaeiscabiei</name>
    <dbReference type="NCBI Taxonomy" id="146819"/>
    <lineage>
        <taxon>Bacteria</taxon>
        <taxon>Bacillati</taxon>
        <taxon>Actinomycetota</taxon>
        <taxon>Actinomycetes</taxon>
        <taxon>Kitasatosporales</taxon>
        <taxon>Streptomycetaceae</taxon>
        <taxon>Streptomyces</taxon>
    </lineage>
</organism>
<evidence type="ECO:0000259" key="3">
    <source>
        <dbReference type="PROSITE" id="PS50966"/>
    </source>
</evidence>
<feature type="compositionally biased region" description="Gly residues" evidence="2">
    <location>
        <begin position="494"/>
        <end position="505"/>
    </location>
</feature>
<dbReference type="RefSeq" id="WP_244901763.1">
    <property type="nucleotide sequence ID" value="NZ_JARAUR010000147.1"/>
</dbReference>
<evidence type="ECO:0000313" key="5">
    <source>
        <dbReference type="Proteomes" id="UP001271274"/>
    </source>
</evidence>
<proteinExistence type="predicted"/>
<keyword evidence="1" id="KW-0863">Zinc-finger</keyword>
<feature type="region of interest" description="Disordered" evidence="2">
    <location>
        <begin position="454"/>
        <end position="505"/>
    </location>
</feature>
<accession>A0ABU4NP96</accession>
<dbReference type="Proteomes" id="UP001271274">
    <property type="component" value="Unassembled WGS sequence"/>
</dbReference>
<dbReference type="InterPro" id="IPR007527">
    <property type="entry name" value="Znf_SWIM"/>
</dbReference>
<evidence type="ECO:0000256" key="2">
    <source>
        <dbReference type="SAM" id="MobiDB-lite"/>
    </source>
</evidence>
<sequence length="505" mass="52600">MTRSFQAVAYTRPSVLESVAGGHRLGLETSRGATPTGVEDHPRFFTGFLTSPQVAAAGLLAVADVAAARYYQQQSRASLDPVVTGNGDRLRFESFSGCGGVYARLDVLEPGLDGGEVGHGTTNVDVNNPLREALSRVGGDDPLHLRVGPQELAVTTLDGPVVEKKVPLPDRWLRGFAEAQVIAAGFDLRAELPAAEAVRFLRSLPRGGARGASRGAQWVVPAGRALRPTTRPVPGAVCLPGPERLVALQRVLRHATALRLYGPPAAGDAALASAWEVVLPGMRLTLTLSPEAGRGFSGEGGVLEALVTDGAAEDAELIAVLLAWEPRIDVGDLAAASGLPVDRVRAALTRLGTSGRVGYDTAEAAYFHRELPYDADRVERHNPRLRSARALVAAGAVALDGGLGTVTAEDGHVHRVRDGAGTLSCSCLWWAKYRGGRGPCKHALAVRMVRRGATAEPGGGEIHAERVGTPTGWPASAGASAETKPEGPRADAGPVGGARIDGGAR</sequence>
<name>A0ABU4NP96_9ACTN</name>
<dbReference type="PROSITE" id="PS50966">
    <property type="entry name" value="ZF_SWIM"/>
    <property type="match status" value="1"/>
</dbReference>
<evidence type="ECO:0000256" key="1">
    <source>
        <dbReference type="PROSITE-ProRule" id="PRU00325"/>
    </source>
</evidence>
<keyword evidence="1" id="KW-0479">Metal-binding</keyword>
<dbReference type="EMBL" id="JARAYU010000012">
    <property type="protein sequence ID" value="MDX3703907.1"/>
    <property type="molecule type" value="Genomic_DNA"/>
</dbReference>
<feature type="domain" description="SWIM-type" evidence="3">
    <location>
        <begin position="414"/>
        <end position="451"/>
    </location>
</feature>
<comment type="caution">
    <text evidence="4">The sequence shown here is derived from an EMBL/GenBank/DDBJ whole genome shotgun (WGS) entry which is preliminary data.</text>
</comment>
<gene>
    <name evidence="4" type="ORF">PV662_29950</name>
</gene>
<dbReference type="Pfam" id="PF04434">
    <property type="entry name" value="SWIM"/>
    <property type="match status" value="1"/>
</dbReference>
<protein>
    <submittedName>
        <fullName evidence="4">SWIM zinc finger domain-containing protein</fullName>
    </submittedName>
</protein>
<reference evidence="4 5" key="1">
    <citation type="journal article" date="2023" name="Microb. Genom.">
        <title>Mesoterricola silvestris gen. nov., sp. nov., Mesoterricola sediminis sp. nov., Geothrix oryzae sp. nov., Geothrix edaphica sp. nov., Geothrix rubra sp. nov., and Geothrix limicola sp. nov., six novel members of Acidobacteriota isolated from soils.</title>
        <authorList>
            <person name="Weisberg A.J."/>
            <person name="Pearce E."/>
            <person name="Kramer C.G."/>
            <person name="Chang J.H."/>
            <person name="Clarke C.R."/>
        </authorList>
    </citation>
    <scope>NUCLEOTIDE SEQUENCE [LARGE SCALE GENOMIC DNA]</scope>
    <source>
        <strain evidence="4 5">ID09-01A</strain>
    </source>
</reference>
<keyword evidence="5" id="KW-1185">Reference proteome</keyword>
<keyword evidence="1" id="KW-0862">Zinc</keyword>